<keyword evidence="3" id="KW-1185">Reference proteome</keyword>
<accession>A0AAP0Q4B3</accession>
<sequence>MNVLLARDEPDEEPQDSSFGSLGEQSKMLTLDSSTHTLEGSPDLHTIKEIGWLGALRLSSSLITRRHIISHSLRWS</sequence>
<feature type="compositionally biased region" description="Polar residues" evidence="1">
    <location>
        <begin position="16"/>
        <end position="26"/>
    </location>
</feature>
<gene>
    <name evidence="2" type="ORF">Scep_001789</name>
</gene>
<evidence type="ECO:0000313" key="3">
    <source>
        <dbReference type="Proteomes" id="UP001419268"/>
    </source>
</evidence>
<feature type="region of interest" description="Disordered" evidence="1">
    <location>
        <begin position="1"/>
        <end position="26"/>
    </location>
</feature>
<evidence type="ECO:0000256" key="1">
    <source>
        <dbReference type="SAM" id="MobiDB-lite"/>
    </source>
</evidence>
<protein>
    <submittedName>
        <fullName evidence="2">Uncharacterized protein</fullName>
    </submittedName>
</protein>
<name>A0AAP0Q4B3_9MAGN</name>
<evidence type="ECO:0000313" key="2">
    <source>
        <dbReference type="EMBL" id="KAK9166598.1"/>
    </source>
</evidence>
<dbReference type="AlphaFoldDB" id="A0AAP0Q4B3"/>
<comment type="caution">
    <text evidence="2">The sequence shown here is derived from an EMBL/GenBank/DDBJ whole genome shotgun (WGS) entry which is preliminary data.</text>
</comment>
<dbReference type="EMBL" id="JBBNAG010000001">
    <property type="protein sequence ID" value="KAK9166598.1"/>
    <property type="molecule type" value="Genomic_DNA"/>
</dbReference>
<dbReference type="Proteomes" id="UP001419268">
    <property type="component" value="Unassembled WGS sequence"/>
</dbReference>
<reference evidence="2 3" key="1">
    <citation type="submission" date="2024-01" db="EMBL/GenBank/DDBJ databases">
        <title>Genome assemblies of Stephania.</title>
        <authorList>
            <person name="Yang L."/>
        </authorList>
    </citation>
    <scope>NUCLEOTIDE SEQUENCE [LARGE SCALE GENOMIC DNA]</scope>
    <source>
        <strain evidence="2">JXDWG</strain>
        <tissue evidence="2">Leaf</tissue>
    </source>
</reference>
<proteinExistence type="predicted"/>
<organism evidence="2 3">
    <name type="scientific">Stephania cephalantha</name>
    <dbReference type="NCBI Taxonomy" id="152367"/>
    <lineage>
        <taxon>Eukaryota</taxon>
        <taxon>Viridiplantae</taxon>
        <taxon>Streptophyta</taxon>
        <taxon>Embryophyta</taxon>
        <taxon>Tracheophyta</taxon>
        <taxon>Spermatophyta</taxon>
        <taxon>Magnoliopsida</taxon>
        <taxon>Ranunculales</taxon>
        <taxon>Menispermaceae</taxon>
        <taxon>Menispermoideae</taxon>
        <taxon>Cissampelideae</taxon>
        <taxon>Stephania</taxon>
    </lineage>
</organism>